<evidence type="ECO:0000256" key="9">
    <source>
        <dbReference type="SAM" id="SignalP"/>
    </source>
</evidence>
<dbReference type="PROSITE" id="PS50835">
    <property type="entry name" value="IG_LIKE"/>
    <property type="match status" value="1"/>
</dbReference>
<feature type="non-terminal residue" evidence="11">
    <location>
        <position position="1"/>
    </location>
</feature>
<dbReference type="PANTHER" id="PTHR45080:SF33">
    <property type="entry name" value="IG-LIKE DOMAIN-CONTAINING PROTEIN"/>
    <property type="match status" value="1"/>
</dbReference>
<evidence type="ECO:0000259" key="10">
    <source>
        <dbReference type="PROSITE" id="PS50835"/>
    </source>
</evidence>
<accession>A0AAN5IDK4</accession>
<dbReference type="GO" id="GO:0030424">
    <property type="term" value="C:axon"/>
    <property type="evidence" value="ECO:0007669"/>
    <property type="project" value="TreeGrafter"/>
</dbReference>
<evidence type="ECO:0000256" key="8">
    <source>
        <dbReference type="SAM" id="Phobius"/>
    </source>
</evidence>
<dbReference type="InterPro" id="IPR013783">
    <property type="entry name" value="Ig-like_fold"/>
</dbReference>
<keyword evidence="6" id="KW-0325">Glycoprotein</keyword>
<dbReference type="Proteomes" id="UP001328107">
    <property type="component" value="Unassembled WGS sequence"/>
</dbReference>
<dbReference type="InterPro" id="IPR007110">
    <property type="entry name" value="Ig-like_dom"/>
</dbReference>
<keyword evidence="2" id="KW-1003">Cell membrane</keyword>
<dbReference type="InterPro" id="IPR050958">
    <property type="entry name" value="Cell_Adh-Cytoskel_Orgn"/>
</dbReference>
<evidence type="ECO:0000313" key="11">
    <source>
        <dbReference type="EMBL" id="GMR60135.1"/>
    </source>
</evidence>
<dbReference type="GO" id="GO:0008046">
    <property type="term" value="F:axon guidance receptor activity"/>
    <property type="evidence" value="ECO:0007669"/>
    <property type="project" value="TreeGrafter"/>
</dbReference>
<dbReference type="InterPro" id="IPR003598">
    <property type="entry name" value="Ig_sub2"/>
</dbReference>
<protein>
    <recommendedName>
        <fullName evidence="10">Ig-like domain-containing protein</fullName>
    </recommendedName>
</protein>
<comment type="subcellular location">
    <subcellularLocation>
        <location evidence="1">Cell membrane</location>
    </subcellularLocation>
</comment>
<evidence type="ECO:0000256" key="7">
    <source>
        <dbReference type="ARBA" id="ARBA00023319"/>
    </source>
</evidence>
<name>A0AAN5IDK4_9BILA</name>
<evidence type="ECO:0000256" key="2">
    <source>
        <dbReference type="ARBA" id="ARBA00022475"/>
    </source>
</evidence>
<dbReference type="InterPro" id="IPR003599">
    <property type="entry name" value="Ig_sub"/>
</dbReference>
<feature type="transmembrane region" description="Helical" evidence="8">
    <location>
        <begin position="267"/>
        <end position="289"/>
    </location>
</feature>
<keyword evidence="7" id="KW-0393">Immunoglobulin domain</keyword>
<dbReference type="GO" id="GO:0050808">
    <property type="term" value="P:synapse organization"/>
    <property type="evidence" value="ECO:0007669"/>
    <property type="project" value="TreeGrafter"/>
</dbReference>
<dbReference type="Pfam" id="PF13927">
    <property type="entry name" value="Ig_3"/>
    <property type="match status" value="1"/>
</dbReference>
<gene>
    <name evidence="11" type="ORF">PMAYCL1PPCAC_30330</name>
</gene>
<evidence type="ECO:0000256" key="3">
    <source>
        <dbReference type="ARBA" id="ARBA00022737"/>
    </source>
</evidence>
<dbReference type="InterPro" id="IPR058814">
    <property type="entry name" value="ZIG1/7_N"/>
</dbReference>
<dbReference type="GO" id="GO:0005886">
    <property type="term" value="C:plasma membrane"/>
    <property type="evidence" value="ECO:0007669"/>
    <property type="project" value="UniProtKB-SubCell"/>
</dbReference>
<dbReference type="SMART" id="SM00409">
    <property type="entry name" value="IG"/>
    <property type="match status" value="1"/>
</dbReference>
<keyword evidence="8" id="KW-0812">Transmembrane</keyword>
<sequence>GNLPSPGRSLIMNRALFLAAALLAVHVYAQTRDIPVAMGNLGVHYNFATVISTDEKPLTAAANGPIWCQATLNEIPLPIVRSTFVRYTDPKRRQFIPEVNHTLHKASLEVEQVVIDNMGKYRCEIQIMENDEHERTVFGNLMVYSSPFFHTNGSMNMVVADEHNKKEVTADKLYATEGGRMEVHCPAVGYPKPTIIWSKNDEVLEYNDHIKTLKNGTVLVIEKFEEDDSGFYRCTATNEYPTRLDLDFKQHEASLVQEVRIGSPYGWIYPLLVILVILLLLFIIIYACAACKRYQHDNYNVAKREKLIRTPSPASSAASTKKYELVSSA</sequence>
<comment type="caution">
    <text evidence="11">The sequence shown here is derived from an EMBL/GenBank/DDBJ whole genome shotgun (WGS) entry which is preliminary data.</text>
</comment>
<evidence type="ECO:0000256" key="4">
    <source>
        <dbReference type="ARBA" id="ARBA00023136"/>
    </source>
</evidence>
<reference evidence="12" key="1">
    <citation type="submission" date="2022-10" db="EMBL/GenBank/DDBJ databases">
        <title>Genome assembly of Pristionchus species.</title>
        <authorList>
            <person name="Yoshida K."/>
            <person name="Sommer R.J."/>
        </authorList>
    </citation>
    <scope>NUCLEOTIDE SEQUENCE [LARGE SCALE GENOMIC DNA]</scope>
    <source>
        <strain evidence="12">RS5460</strain>
    </source>
</reference>
<dbReference type="SMART" id="SM00408">
    <property type="entry name" value="IGc2"/>
    <property type="match status" value="1"/>
</dbReference>
<dbReference type="Gene3D" id="2.60.40.10">
    <property type="entry name" value="Immunoglobulins"/>
    <property type="match status" value="1"/>
</dbReference>
<dbReference type="PANTHER" id="PTHR45080">
    <property type="entry name" value="CONTACTIN 5"/>
    <property type="match status" value="1"/>
</dbReference>
<dbReference type="InterPro" id="IPR036179">
    <property type="entry name" value="Ig-like_dom_sf"/>
</dbReference>
<evidence type="ECO:0000256" key="1">
    <source>
        <dbReference type="ARBA" id="ARBA00004236"/>
    </source>
</evidence>
<organism evidence="11 12">
    <name type="scientific">Pristionchus mayeri</name>
    <dbReference type="NCBI Taxonomy" id="1317129"/>
    <lineage>
        <taxon>Eukaryota</taxon>
        <taxon>Metazoa</taxon>
        <taxon>Ecdysozoa</taxon>
        <taxon>Nematoda</taxon>
        <taxon>Chromadorea</taxon>
        <taxon>Rhabditida</taxon>
        <taxon>Rhabditina</taxon>
        <taxon>Diplogasteromorpha</taxon>
        <taxon>Diplogasteroidea</taxon>
        <taxon>Neodiplogasteridae</taxon>
        <taxon>Pristionchus</taxon>
    </lineage>
</organism>
<keyword evidence="4 8" id="KW-0472">Membrane</keyword>
<feature type="domain" description="Ig-like" evidence="10">
    <location>
        <begin position="147"/>
        <end position="245"/>
    </location>
</feature>
<dbReference type="EMBL" id="BTRK01000006">
    <property type="protein sequence ID" value="GMR60135.1"/>
    <property type="molecule type" value="Genomic_DNA"/>
</dbReference>
<dbReference type="GO" id="GO:0043025">
    <property type="term" value="C:neuronal cell body"/>
    <property type="evidence" value="ECO:0007669"/>
    <property type="project" value="TreeGrafter"/>
</dbReference>
<evidence type="ECO:0000313" key="12">
    <source>
        <dbReference type="Proteomes" id="UP001328107"/>
    </source>
</evidence>
<feature type="signal peptide" evidence="9">
    <location>
        <begin position="1"/>
        <end position="29"/>
    </location>
</feature>
<evidence type="ECO:0000256" key="6">
    <source>
        <dbReference type="ARBA" id="ARBA00023180"/>
    </source>
</evidence>
<keyword evidence="3" id="KW-0677">Repeat</keyword>
<proteinExistence type="predicted"/>
<feature type="chain" id="PRO_5042950391" description="Ig-like domain-containing protein" evidence="9">
    <location>
        <begin position="30"/>
        <end position="329"/>
    </location>
</feature>
<evidence type="ECO:0000256" key="5">
    <source>
        <dbReference type="ARBA" id="ARBA00023157"/>
    </source>
</evidence>
<keyword evidence="8" id="KW-1133">Transmembrane helix</keyword>
<dbReference type="FunFam" id="2.60.40.10:FF:000005">
    <property type="entry name" value="Neuronal cell adhesion molecule"/>
    <property type="match status" value="1"/>
</dbReference>
<dbReference type="Pfam" id="PF26428">
    <property type="entry name" value="Zwei_Ig_N"/>
    <property type="match status" value="1"/>
</dbReference>
<keyword evidence="9" id="KW-0732">Signal</keyword>
<keyword evidence="5" id="KW-1015">Disulfide bond</keyword>
<dbReference type="AlphaFoldDB" id="A0AAN5IDK4"/>
<dbReference type="GO" id="GO:0007156">
    <property type="term" value="P:homophilic cell adhesion via plasma membrane adhesion molecules"/>
    <property type="evidence" value="ECO:0007669"/>
    <property type="project" value="TreeGrafter"/>
</dbReference>
<dbReference type="SUPFAM" id="SSF48726">
    <property type="entry name" value="Immunoglobulin"/>
    <property type="match status" value="1"/>
</dbReference>
<keyword evidence="12" id="KW-1185">Reference proteome</keyword>